<evidence type="ECO:0000313" key="2">
    <source>
        <dbReference type="EMBL" id="MTV32820.1"/>
    </source>
</evidence>
<evidence type="ECO:0000313" key="3">
    <source>
        <dbReference type="Proteomes" id="UP000439113"/>
    </source>
</evidence>
<name>A0A6N8DQH7_RHOAC</name>
<dbReference type="Pfam" id="PF01575">
    <property type="entry name" value="MaoC_dehydratas"/>
    <property type="match status" value="1"/>
</dbReference>
<feature type="domain" description="MaoC-like" evidence="1">
    <location>
        <begin position="26"/>
        <end position="109"/>
    </location>
</feature>
<evidence type="ECO:0000259" key="1">
    <source>
        <dbReference type="Pfam" id="PF01575"/>
    </source>
</evidence>
<dbReference type="Gene3D" id="3.10.129.10">
    <property type="entry name" value="Hotdog Thioesterase"/>
    <property type="match status" value="1"/>
</dbReference>
<proteinExistence type="predicted"/>
<dbReference type="PANTHER" id="PTHR43437:SF3">
    <property type="entry name" value="HYDROXYACYL-THIOESTER DEHYDRATASE TYPE 2, MITOCHONDRIAL"/>
    <property type="match status" value="1"/>
</dbReference>
<dbReference type="InterPro" id="IPR050965">
    <property type="entry name" value="UPF0336/Enoyl-CoA_hydratase"/>
</dbReference>
<dbReference type="PANTHER" id="PTHR43437">
    <property type="entry name" value="HYDROXYACYL-THIOESTER DEHYDRATASE TYPE 2, MITOCHONDRIAL-RELATED"/>
    <property type="match status" value="1"/>
</dbReference>
<comment type="caution">
    <text evidence="2">The sequence shown here is derived from an EMBL/GenBank/DDBJ whole genome shotgun (WGS) entry which is preliminary data.</text>
</comment>
<dbReference type="AlphaFoldDB" id="A0A6N8DQH7"/>
<sequence>MFAAPRLVPVSDFTVGQTCSCHQLVDDALVRGYADLTGDHNRIHLDDVYAKQTKFGRRIAHGGILFGMISKALGGQLPGPGAVYLSQLVNFQAPVFIDDTVTLVMTITALLPKHVATITTIMTKQTGEIVLDGVATVKLPGWLIKA</sequence>
<reference evidence="2 3" key="1">
    <citation type="submission" date="2019-11" db="EMBL/GenBank/DDBJ databases">
        <title>Whole-genome sequence of a Rhodoblastus acidophilus DSM 142.</title>
        <authorList>
            <person name="Kyndt J.A."/>
            <person name="Meyer T.E."/>
        </authorList>
    </citation>
    <scope>NUCLEOTIDE SEQUENCE [LARGE SCALE GENOMIC DNA]</scope>
    <source>
        <strain evidence="2 3">DSM 142</strain>
    </source>
</reference>
<gene>
    <name evidence="2" type="ORF">GJ654_17715</name>
</gene>
<dbReference type="Proteomes" id="UP000439113">
    <property type="component" value="Unassembled WGS sequence"/>
</dbReference>
<accession>A0A6N8DQH7</accession>
<dbReference type="GO" id="GO:0019171">
    <property type="term" value="F:(3R)-hydroxyacyl-[acyl-carrier-protein] dehydratase activity"/>
    <property type="evidence" value="ECO:0007669"/>
    <property type="project" value="TreeGrafter"/>
</dbReference>
<dbReference type="OrthoDB" id="9800237at2"/>
<dbReference type="CDD" id="cd03449">
    <property type="entry name" value="R_hydratase"/>
    <property type="match status" value="1"/>
</dbReference>
<dbReference type="RefSeq" id="WP_155447505.1">
    <property type="nucleotide sequence ID" value="NZ_JAOQNR010000021.1"/>
</dbReference>
<dbReference type="InterPro" id="IPR029069">
    <property type="entry name" value="HotDog_dom_sf"/>
</dbReference>
<organism evidence="2 3">
    <name type="scientific">Rhodoblastus acidophilus</name>
    <name type="common">Rhodopseudomonas acidophila</name>
    <dbReference type="NCBI Taxonomy" id="1074"/>
    <lineage>
        <taxon>Bacteria</taxon>
        <taxon>Pseudomonadati</taxon>
        <taxon>Pseudomonadota</taxon>
        <taxon>Alphaproteobacteria</taxon>
        <taxon>Hyphomicrobiales</taxon>
        <taxon>Rhodoblastaceae</taxon>
        <taxon>Rhodoblastus</taxon>
    </lineage>
</organism>
<dbReference type="EMBL" id="WNKS01000022">
    <property type="protein sequence ID" value="MTV32820.1"/>
    <property type="molecule type" value="Genomic_DNA"/>
</dbReference>
<dbReference type="InterPro" id="IPR002539">
    <property type="entry name" value="MaoC-like_dom"/>
</dbReference>
<protein>
    <recommendedName>
        <fullName evidence="1">MaoC-like domain-containing protein</fullName>
    </recommendedName>
</protein>
<dbReference type="GO" id="GO:0006633">
    <property type="term" value="P:fatty acid biosynthetic process"/>
    <property type="evidence" value="ECO:0007669"/>
    <property type="project" value="TreeGrafter"/>
</dbReference>
<dbReference type="SUPFAM" id="SSF54637">
    <property type="entry name" value="Thioesterase/thiol ester dehydrase-isomerase"/>
    <property type="match status" value="1"/>
</dbReference>